<dbReference type="InterPro" id="IPR011009">
    <property type="entry name" value="Kinase-like_dom_sf"/>
</dbReference>
<keyword evidence="8 11" id="KW-0067">ATP-binding</keyword>
<dbReference type="InterPro" id="IPR002575">
    <property type="entry name" value="Aminoglycoside_PTrfase"/>
</dbReference>
<accession>A0A3E1KAI3</accession>
<comment type="caution">
    <text evidence="13">The sequence shown here is derived from an EMBL/GenBank/DDBJ whole genome shotgun (WGS) entry which is preliminary data.</text>
</comment>
<feature type="site" description="ATP" evidence="11">
    <location>
        <position position="39"/>
    </location>
</feature>
<name>A0A3E1KAI3_9GAMM</name>
<comment type="catalytic activity">
    <reaction evidence="11">
        <text>L-threonyl-[protein] + ATP = O-phospho-L-threonyl-[protein] + ADP + H(+)</text>
        <dbReference type="Rhea" id="RHEA:46608"/>
        <dbReference type="Rhea" id="RHEA-COMP:11060"/>
        <dbReference type="Rhea" id="RHEA-COMP:11605"/>
        <dbReference type="ChEBI" id="CHEBI:15378"/>
        <dbReference type="ChEBI" id="CHEBI:30013"/>
        <dbReference type="ChEBI" id="CHEBI:30616"/>
        <dbReference type="ChEBI" id="CHEBI:61977"/>
        <dbReference type="ChEBI" id="CHEBI:456216"/>
        <dbReference type="EC" id="2.7.11.1"/>
    </reaction>
</comment>
<evidence type="ECO:0000256" key="6">
    <source>
        <dbReference type="ARBA" id="ARBA00022741"/>
    </source>
</evidence>
<proteinExistence type="inferred from homology"/>
<dbReference type="OrthoDB" id="5392197at2"/>
<dbReference type="PANTHER" id="PTHR39573">
    <property type="entry name" value="STRESS RESPONSE KINASE A"/>
    <property type="match status" value="1"/>
</dbReference>
<keyword evidence="10 11" id="KW-0346">Stress response</keyword>
<evidence type="ECO:0000256" key="1">
    <source>
        <dbReference type="ARBA" id="ARBA00022490"/>
    </source>
</evidence>
<dbReference type="EC" id="2.7.11.1" evidence="11"/>
<evidence type="ECO:0000256" key="2">
    <source>
        <dbReference type="ARBA" id="ARBA00022527"/>
    </source>
</evidence>
<dbReference type="RefSeq" id="WP_116649964.1">
    <property type="nucleotide sequence ID" value="NZ_QUZK01000021.1"/>
</dbReference>
<keyword evidence="6 11" id="KW-0547">Nucleotide-binding</keyword>
<keyword evidence="3 11" id="KW-0597">Phosphoprotein</keyword>
<evidence type="ECO:0000256" key="10">
    <source>
        <dbReference type="ARBA" id="ARBA00023016"/>
    </source>
</evidence>
<evidence type="ECO:0000256" key="5">
    <source>
        <dbReference type="ARBA" id="ARBA00022723"/>
    </source>
</evidence>
<dbReference type="Gene3D" id="1.20.1270.170">
    <property type="match status" value="1"/>
</dbReference>
<dbReference type="GO" id="GO:0106310">
    <property type="term" value="F:protein serine kinase activity"/>
    <property type="evidence" value="ECO:0007669"/>
    <property type="project" value="RHEA"/>
</dbReference>
<reference evidence="13 14" key="1">
    <citation type="submission" date="2018-08" db="EMBL/GenBank/DDBJ databases">
        <title>Wenzhouxiangella salilacus sp. nov., a novel bacterium isolated from a saline lake in Xinjiang Province, China.</title>
        <authorList>
            <person name="Han S."/>
        </authorList>
    </citation>
    <scope>NUCLEOTIDE SEQUENCE [LARGE SCALE GENOMIC DNA]</scope>
    <source>
        <strain evidence="13 14">XDB06</strain>
    </source>
</reference>
<keyword evidence="4 11" id="KW-0808">Transferase</keyword>
<feature type="active site" description="Proton acceptor" evidence="11">
    <location>
        <position position="206"/>
    </location>
</feature>
<dbReference type="Gene3D" id="1.10.510.10">
    <property type="entry name" value="Transferase(Phosphotransferase) domain 1"/>
    <property type="match status" value="1"/>
</dbReference>
<comment type="similarity">
    <text evidence="11">Belongs to the SrkA/RdoA protein kinase family.</text>
</comment>
<feature type="active site" evidence="11">
    <location>
        <position position="223"/>
    </location>
</feature>
<comment type="subunit">
    <text evidence="11">Monomer.</text>
</comment>
<keyword evidence="14" id="KW-1185">Reference proteome</keyword>
<evidence type="ECO:0000256" key="9">
    <source>
        <dbReference type="ARBA" id="ARBA00022842"/>
    </source>
</evidence>
<keyword evidence="9 11" id="KW-0460">Magnesium</keyword>
<dbReference type="PANTHER" id="PTHR39573:SF1">
    <property type="entry name" value="STRESS RESPONSE KINASE A"/>
    <property type="match status" value="1"/>
</dbReference>
<keyword evidence="2 11" id="KW-0723">Serine/threonine-protein kinase</keyword>
<evidence type="ECO:0000256" key="4">
    <source>
        <dbReference type="ARBA" id="ARBA00022679"/>
    </source>
</evidence>
<dbReference type="EMBL" id="QUZK01000021">
    <property type="protein sequence ID" value="RFF31358.1"/>
    <property type="molecule type" value="Genomic_DNA"/>
</dbReference>
<sequence length="333" mass="38361">MNDEHDNTRPYDDLGPEVVLDAVEALGLVTDGRLLALNSFENRVWQVGLEEAEPVVVKFYRPGRWSDEAIEEEHTFSLELAEAGLSVVAPLRLHETTLHRHEGFRLAVFPRRGGHAPEPAHEPTLRHLGRTLGRLHAVGSAGRFEHRPELTIVERGREPVDWLLDNQWLPLPLEQAFSSLAEHLLEAIGAAFERAGDYRRIRLHGDCHPGNILWRDDQAHFVDLDDCLTGPAVQDLWMLISGSREDREQQLGWMVEEYRAFQDFDPRELHLVEALRTLRMIYYQAWLARRWDDPAFPAAFPWFGDDRHWETVIGQLREQLAELSEPPLSLEHV</sequence>
<evidence type="ECO:0000313" key="13">
    <source>
        <dbReference type="EMBL" id="RFF31358.1"/>
    </source>
</evidence>
<comment type="catalytic activity">
    <reaction evidence="11">
        <text>L-seryl-[protein] + ATP = O-phospho-L-seryl-[protein] + ADP + H(+)</text>
        <dbReference type="Rhea" id="RHEA:17989"/>
        <dbReference type="Rhea" id="RHEA-COMP:9863"/>
        <dbReference type="Rhea" id="RHEA-COMP:11604"/>
        <dbReference type="ChEBI" id="CHEBI:15378"/>
        <dbReference type="ChEBI" id="CHEBI:29999"/>
        <dbReference type="ChEBI" id="CHEBI:30616"/>
        <dbReference type="ChEBI" id="CHEBI:83421"/>
        <dbReference type="ChEBI" id="CHEBI:456216"/>
        <dbReference type="EC" id="2.7.11.1"/>
    </reaction>
</comment>
<dbReference type="Pfam" id="PF01636">
    <property type="entry name" value="APH"/>
    <property type="match status" value="1"/>
</dbReference>
<evidence type="ECO:0000256" key="11">
    <source>
        <dbReference type="HAMAP-Rule" id="MF_01497"/>
    </source>
</evidence>
<organism evidence="13 14">
    <name type="scientific">Wenzhouxiangella sediminis</name>
    <dbReference type="NCBI Taxonomy" id="1792836"/>
    <lineage>
        <taxon>Bacteria</taxon>
        <taxon>Pseudomonadati</taxon>
        <taxon>Pseudomonadota</taxon>
        <taxon>Gammaproteobacteria</taxon>
        <taxon>Chromatiales</taxon>
        <taxon>Wenzhouxiangellaceae</taxon>
        <taxon>Wenzhouxiangella</taxon>
    </lineage>
</organism>
<feature type="binding site" evidence="11">
    <location>
        <position position="223"/>
    </location>
    <ligand>
        <name>Mg(2+)</name>
        <dbReference type="ChEBI" id="CHEBI:18420"/>
    </ligand>
</feature>
<dbReference type="SUPFAM" id="SSF56112">
    <property type="entry name" value="Protein kinase-like (PK-like)"/>
    <property type="match status" value="1"/>
</dbReference>
<feature type="binding site" evidence="11">
    <location>
        <position position="211"/>
    </location>
    <ligand>
        <name>Mg(2+)</name>
        <dbReference type="ChEBI" id="CHEBI:18420"/>
    </ligand>
</feature>
<dbReference type="Gene3D" id="3.30.200.70">
    <property type="match status" value="1"/>
</dbReference>
<evidence type="ECO:0000256" key="8">
    <source>
        <dbReference type="ARBA" id="ARBA00022840"/>
    </source>
</evidence>
<comment type="function">
    <text evidence="11">A protein kinase that phosphorylates Ser and Thr residues. Probably acts to suppress the effects of stress linked to accumulation of reactive oxygen species. Probably involved in the extracytoplasmic stress response.</text>
</comment>
<dbReference type="Proteomes" id="UP000260351">
    <property type="component" value="Unassembled WGS sequence"/>
</dbReference>
<evidence type="ECO:0000313" key="14">
    <source>
        <dbReference type="Proteomes" id="UP000260351"/>
    </source>
</evidence>
<dbReference type="GO" id="GO:0005524">
    <property type="term" value="F:ATP binding"/>
    <property type="evidence" value="ECO:0007669"/>
    <property type="project" value="UniProtKB-UniRule"/>
</dbReference>
<dbReference type="GO" id="GO:0004674">
    <property type="term" value="F:protein serine/threonine kinase activity"/>
    <property type="evidence" value="ECO:0007669"/>
    <property type="project" value="UniProtKB-UniRule"/>
</dbReference>
<feature type="domain" description="Aminoglycoside phosphotransferase" evidence="12">
    <location>
        <begin position="39"/>
        <end position="267"/>
    </location>
</feature>
<comment type="subcellular location">
    <subcellularLocation>
        <location evidence="11">Cytoplasm</location>
    </subcellularLocation>
</comment>
<protein>
    <recommendedName>
        <fullName evidence="11">Stress response kinase A</fullName>
        <ecNumber evidence="11">2.7.11.1</ecNumber>
    </recommendedName>
    <alternativeName>
        <fullName evidence="11">Serine/threonine-protein kinase SrkA</fullName>
    </alternativeName>
</protein>
<keyword evidence="1 11" id="KW-0963">Cytoplasm</keyword>
<comment type="cofactor">
    <cofactor evidence="11">
        <name>Mg(2+)</name>
        <dbReference type="ChEBI" id="CHEBI:18420"/>
    </cofactor>
</comment>
<evidence type="ECO:0000256" key="3">
    <source>
        <dbReference type="ARBA" id="ARBA00022553"/>
    </source>
</evidence>
<dbReference type="NCBIfam" id="NF008738">
    <property type="entry name" value="PRK11768.1"/>
    <property type="match status" value="1"/>
</dbReference>
<dbReference type="GO" id="GO:0000287">
    <property type="term" value="F:magnesium ion binding"/>
    <property type="evidence" value="ECO:0007669"/>
    <property type="project" value="UniProtKB-UniRule"/>
</dbReference>
<dbReference type="AlphaFoldDB" id="A0A3E1KAI3"/>
<evidence type="ECO:0000256" key="7">
    <source>
        <dbReference type="ARBA" id="ARBA00022777"/>
    </source>
</evidence>
<keyword evidence="7 11" id="KW-0418">Kinase</keyword>
<evidence type="ECO:0000259" key="12">
    <source>
        <dbReference type="Pfam" id="PF01636"/>
    </source>
</evidence>
<dbReference type="GO" id="GO:0005737">
    <property type="term" value="C:cytoplasm"/>
    <property type="evidence" value="ECO:0007669"/>
    <property type="project" value="UniProtKB-SubCell"/>
</dbReference>
<dbReference type="HAMAP" id="MF_01497">
    <property type="entry name" value="SrkA_kinase"/>
    <property type="match status" value="1"/>
</dbReference>
<gene>
    <name evidence="11" type="primary">srkA</name>
    <name evidence="13" type="ORF">DZC52_04665</name>
</gene>
<dbReference type="InterPro" id="IPR032882">
    <property type="entry name" value="SrkA/RdoA"/>
</dbReference>
<keyword evidence="5 11" id="KW-0479">Metal-binding</keyword>